<dbReference type="VEuPathDB" id="VectorBase:GPPI040182"/>
<reference evidence="2" key="2">
    <citation type="submission" date="2020-05" db="UniProtKB">
        <authorList>
            <consortium name="EnsemblMetazoa"/>
        </authorList>
    </citation>
    <scope>IDENTIFICATION</scope>
    <source>
        <strain evidence="2">IAEA</strain>
    </source>
</reference>
<organism evidence="2 3">
    <name type="scientific">Glossina palpalis gambiensis</name>
    <dbReference type="NCBI Taxonomy" id="67801"/>
    <lineage>
        <taxon>Eukaryota</taxon>
        <taxon>Metazoa</taxon>
        <taxon>Ecdysozoa</taxon>
        <taxon>Arthropoda</taxon>
        <taxon>Hexapoda</taxon>
        <taxon>Insecta</taxon>
        <taxon>Pterygota</taxon>
        <taxon>Neoptera</taxon>
        <taxon>Endopterygota</taxon>
        <taxon>Diptera</taxon>
        <taxon>Brachycera</taxon>
        <taxon>Muscomorpha</taxon>
        <taxon>Hippoboscoidea</taxon>
        <taxon>Glossinidae</taxon>
        <taxon>Glossina</taxon>
    </lineage>
</organism>
<keyword evidence="1" id="KW-0812">Transmembrane</keyword>
<feature type="transmembrane region" description="Helical" evidence="1">
    <location>
        <begin position="12"/>
        <end position="31"/>
    </location>
</feature>
<accession>A0A1B0BTN0</accession>
<proteinExistence type="predicted"/>
<keyword evidence="1" id="KW-0472">Membrane</keyword>
<evidence type="ECO:0000313" key="3">
    <source>
        <dbReference type="Proteomes" id="UP000092460"/>
    </source>
</evidence>
<dbReference type="EnsemblMetazoa" id="GPPI040182-RA">
    <property type="protein sequence ID" value="GPPI040182-PA"/>
    <property type="gene ID" value="GPPI040182"/>
</dbReference>
<protein>
    <submittedName>
        <fullName evidence="2">Uncharacterized protein</fullName>
    </submittedName>
</protein>
<keyword evidence="1" id="KW-1133">Transmembrane helix</keyword>
<evidence type="ECO:0000256" key="1">
    <source>
        <dbReference type="SAM" id="Phobius"/>
    </source>
</evidence>
<dbReference type="Proteomes" id="UP000092460">
    <property type="component" value="Unassembled WGS sequence"/>
</dbReference>
<dbReference type="AlphaFoldDB" id="A0A1B0BTN0"/>
<reference evidence="3" key="1">
    <citation type="submission" date="2015-01" db="EMBL/GenBank/DDBJ databases">
        <authorList>
            <person name="Aksoy S."/>
            <person name="Warren W."/>
            <person name="Wilson R.K."/>
        </authorList>
    </citation>
    <scope>NUCLEOTIDE SEQUENCE [LARGE SCALE GENOMIC DNA]</scope>
    <source>
        <strain evidence="3">IAEA</strain>
    </source>
</reference>
<name>A0A1B0BTN0_9MUSC</name>
<dbReference type="EMBL" id="JXJN01020266">
    <property type="status" value="NOT_ANNOTATED_CDS"/>
    <property type="molecule type" value="Genomic_DNA"/>
</dbReference>
<evidence type="ECO:0000313" key="2">
    <source>
        <dbReference type="EnsemblMetazoa" id="GPPI040182-PA"/>
    </source>
</evidence>
<keyword evidence="3" id="KW-1185">Reference proteome</keyword>
<sequence length="60" mass="7109">MKALKHAGAKNCKVLGIWTIFLYHLPVVNYITQCRRYVDIRVDLCKRPVQFLQPRRATHK</sequence>